<name>A0A4R4TEA1_9ACTN</name>
<dbReference type="Gene3D" id="3.40.50.300">
    <property type="entry name" value="P-loop containing nucleotide triphosphate hydrolases"/>
    <property type="match status" value="1"/>
</dbReference>
<keyword evidence="3" id="KW-1185">Reference proteome</keyword>
<dbReference type="PANTHER" id="PTHR30050:SF4">
    <property type="entry name" value="ATP-BINDING PROTEIN RV3427C IN INSERTION SEQUENCE-RELATED"/>
    <property type="match status" value="1"/>
</dbReference>
<dbReference type="InterPro" id="IPR002611">
    <property type="entry name" value="IstB_ATP-bd"/>
</dbReference>
<dbReference type="PANTHER" id="PTHR30050">
    <property type="entry name" value="CHROMOSOMAL REPLICATION INITIATOR PROTEIN DNAA"/>
    <property type="match status" value="1"/>
</dbReference>
<dbReference type="OrthoDB" id="9770694at2"/>
<accession>A0A4R4TEA1</accession>
<evidence type="ECO:0000313" key="2">
    <source>
        <dbReference type="EMBL" id="TDC75690.1"/>
    </source>
</evidence>
<proteinExistence type="predicted"/>
<sequence>MITRDPQTLDAPAVRRVFAIMAARGIDVRPEAPAPPDEMEMVDARIPARFRKAEVEHPQLHDWVQTMLATTRRGSSGELTAVGGPSLLMIGTTGTGKTYEAFGAIRALTSAGARLAWKATTAADLYAALRPRTGVDTERELATMARCPLLLLDDLGAAKASEWTEEITYRVINHRYAEMLPTLITSNLPVSQLRQAVGDRVASRLAGMTGRAIFTGPDRRRHPAA</sequence>
<evidence type="ECO:0000259" key="1">
    <source>
        <dbReference type="Pfam" id="PF01695"/>
    </source>
</evidence>
<dbReference type="Proteomes" id="UP000295345">
    <property type="component" value="Unassembled WGS sequence"/>
</dbReference>
<gene>
    <name evidence="2" type="ORF">E1283_11650</name>
</gene>
<keyword evidence="2" id="KW-0067">ATP-binding</keyword>
<comment type="caution">
    <text evidence="2">The sequence shown here is derived from an EMBL/GenBank/DDBJ whole genome shotgun (WGS) entry which is preliminary data.</text>
</comment>
<evidence type="ECO:0000313" key="3">
    <source>
        <dbReference type="Proteomes" id="UP000295345"/>
    </source>
</evidence>
<dbReference type="SUPFAM" id="SSF52540">
    <property type="entry name" value="P-loop containing nucleoside triphosphate hydrolases"/>
    <property type="match status" value="1"/>
</dbReference>
<feature type="domain" description="IstB-like ATP-binding" evidence="1">
    <location>
        <begin position="87"/>
        <end position="201"/>
    </location>
</feature>
<dbReference type="GO" id="GO:0006260">
    <property type="term" value="P:DNA replication"/>
    <property type="evidence" value="ECO:0007669"/>
    <property type="project" value="TreeGrafter"/>
</dbReference>
<dbReference type="AlphaFoldDB" id="A0A4R4TEA1"/>
<keyword evidence="2" id="KW-0547">Nucleotide-binding</keyword>
<dbReference type="GO" id="GO:0005524">
    <property type="term" value="F:ATP binding"/>
    <property type="evidence" value="ECO:0007669"/>
    <property type="project" value="UniProtKB-KW"/>
</dbReference>
<dbReference type="InterPro" id="IPR027417">
    <property type="entry name" value="P-loop_NTPase"/>
</dbReference>
<dbReference type="Pfam" id="PF01695">
    <property type="entry name" value="IstB_IS21"/>
    <property type="match status" value="1"/>
</dbReference>
<reference evidence="2 3" key="1">
    <citation type="submission" date="2019-03" db="EMBL/GenBank/DDBJ databases">
        <title>Draft genome sequences of novel Actinobacteria.</title>
        <authorList>
            <person name="Sahin N."/>
            <person name="Ay H."/>
            <person name="Saygin H."/>
        </authorList>
    </citation>
    <scope>NUCLEOTIDE SEQUENCE [LARGE SCALE GENOMIC DNA]</scope>
    <source>
        <strain evidence="2 3">DSM 41900</strain>
    </source>
</reference>
<organism evidence="2 3">
    <name type="scientific">Streptomyces hainanensis</name>
    <dbReference type="NCBI Taxonomy" id="402648"/>
    <lineage>
        <taxon>Bacteria</taxon>
        <taxon>Bacillati</taxon>
        <taxon>Actinomycetota</taxon>
        <taxon>Actinomycetes</taxon>
        <taxon>Kitasatosporales</taxon>
        <taxon>Streptomycetaceae</taxon>
        <taxon>Streptomyces</taxon>
    </lineage>
</organism>
<dbReference type="RefSeq" id="WP_132817897.1">
    <property type="nucleotide sequence ID" value="NZ_SMKI01000097.1"/>
</dbReference>
<dbReference type="EMBL" id="SMKI01000097">
    <property type="protein sequence ID" value="TDC75690.1"/>
    <property type="molecule type" value="Genomic_DNA"/>
</dbReference>
<protein>
    <submittedName>
        <fullName evidence="2">ATP-binding protein</fullName>
    </submittedName>
</protein>